<evidence type="ECO:0000256" key="3">
    <source>
        <dbReference type="ARBA" id="ARBA00008703"/>
    </source>
</evidence>
<dbReference type="RefSeq" id="WP_205296903.1">
    <property type="nucleotide sequence ID" value="NZ_CP070371.1"/>
</dbReference>
<dbReference type="SUPFAM" id="SSF102114">
    <property type="entry name" value="Radical SAM enzymes"/>
    <property type="match status" value="1"/>
</dbReference>
<dbReference type="Proteomes" id="UP000663629">
    <property type="component" value="Chromosome 2"/>
</dbReference>
<sequence length="361" mass="39784">MSLRPITTVPALIEAGLSETAQADVLEQVTAEFRLRISPAMRDAMHEPGDGVAAQFVPDARELTVRPEELADPISDEAFSPTPGLTHRYPDRVILHITKTCEVYCRFCFRREMVGENGTLPDHDLAEALDYIARTPEIHEVILTGGDPMVLSPRRISALIARLEAIAHVDIVRLHSRVPVVAPQRIDDAMLAALRSRRLAVWVVVHTNHARELTTEACAALARLADAGIPLLSQTVLLKGVNADPEILADLFRALIRNRVKPYYLHHCDLARGTSHFRTTIAEGREIMARLRGRLSGTCLPTYVLDLPGGHGKVPLGADYVTEVAPGRYLIRDWRGADHEYRDLDMPDTGGASPPGPPEDI</sequence>
<evidence type="ECO:0000256" key="10">
    <source>
        <dbReference type="ARBA" id="ARBA00023235"/>
    </source>
</evidence>
<dbReference type="CDD" id="cd01335">
    <property type="entry name" value="Radical_SAM"/>
    <property type="match status" value="1"/>
</dbReference>
<dbReference type="PROSITE" id="PS51918">
    <property type="entry name" value="RADICAL_SAM"/>
    <property type="match status" value="1"/>
</dbReference>
<dbReference type="InterPro" id="IPR013785">
    <property type="entry name" value="Aldolase_TIM"/>
</dbReference>
<dbReference type="PIRSF" id="PIRSF004911">
    <property type="entry name" value="DUF160"/>
    <property type="match status" value="1"/>
</dbReference>
<evidence type="ECO:0000256" key="7">
    <source>
        <dbReference type="ARBA" id="ARBA00022898"/>
    </source>
</evidence>
<evidence type="ECO:0000256" key="1">
    <source>
        <dbReference type="ARBA" id="ARBA00001933"/>
    </source>
</evidence>
<dbReference type="Pfam" id="PF04055">
    <property type="entry name" value="Radical_SAM"/>
    <property type="match status" value="1"/>
</dbReference>
<evidence type="ECO:0000256" key="4">
    <source>
        <dbReference type="ARBA" id="ARBA00022485"/>
    </source>
</evidence>
<dbReference type="NCBIfam" id="TIGR00238">
    <property type="entry name" value="KamA family radical SAM protein"/>
    <property type="match status" value="1"/>
</dbReference>
<dbReference type="SFLD" id="SFLDS00029">
    <property type="entry name" value="Radical_SAM"/>
    <property type="match status" value="1"/>
</dbReference>
<evidence type="ECO:0000256" key="9">
    <source>
        <dbReference type="ARBA" id="ARBA00023014"/>
    </source>
</evidence>
<comment type="cofactor">
    <cofactor evidence="2">
        <name>[4Fe-4S] cluster</name>
        <dbReference type="ChEBI" id="CHEBI:49883"/>
    </cofactor>
</comment>
<dbReference type="PANTHER" id="PTHR30538:SF1">
    <property type="entry name" value="L-LYSINE 2,3-AMINOMUTASE"/>
    <property type="match status" value="1"/>
</dbReference>
<feature type="domain" description="Radical SAM core" evidence="12">
    <location>
        <begin position="87"/>
        <end position="298"/>
    </location>
</feature>
<dbReference type="SFLD" id="SFLDG01070">
    <property type="entry name" value="PLP-dependent"/>
    <property type="match status" value="1"/>
</dbReference>
<comment type="cofactor">
    <cofactor evidence="1">
        <name>pyridoxal 5'-phosphate</name>
        <dbReference type="ChEBI" id="CHEBI:597326"/>
    </cofactor>
</comment>
<dbReference type="Pfam" id="PF12544">
    <property type="entry name" value="LAM_C"/>
    <property type="match status" value="1"/>
</dbReference>
<reference evidence="13 14" key="1">
    <citation type="submission" date="2021-02" db="EMBL/GenBank/DDBJ databases">
        <title>Paracoccus methylovroum sp.nov., a new methanol and methylamine utilizing methylotrophic denitrifer.</title>
        <authorList>
            <person name="Timsy T."/>
            <person name="Behrendt U."/>
            <person name="Ulrich A."/>
            <person name="Spanner T."/>
            <person name="Foesel B.U."/>
            <person name="Horn M.A."/>
            <person name="Kolb S."/>
        </authorList>
    </citation>
    <scope>NUCLEOTIDE SEQUENCE [LARGE SCALE GENOMIC DNA]</scope>
    <source>
        <strain evidence="13 14">H4-D09</strain>
    </source>
</reference>
<dbReference type="Gene3D" id="3.20.20.70">
    <property type="entry name" value="Aldolase class I"/>
    <property type="match status" value="1"/>
</dbReference>
<evidence type="ECO:0000313" key="14">
    <source>
        <dbReference type="Proteomes" id="UP000663629"/>
    </source>
</evidence>
<accession>A0ABX7JP18</accession>
<keyword evidence="6" id="KW-0479">Metal-binding</keyword>
<gene>
    <name evidence="13" type="ORF">JWJ88_17665</name>
</gene>
<feature type="region of interest" description="Disordered" evidence="11">
    <location>
        <begin position="342"/>
        <end position="361"/>
    </location>
</feature>
<keyword evidence="4" id="KW-0004">4Fe-4S</keyword>
<evidence type="ECO:0000313" key="13">
    <source>
        <dbReference type="EMBL" id="QRZ16015.1"/>
    </source>
</evidence>
<keyword evidence="8" id="KW-0408">Iron</keyword>
<evidence type="ECO:0000256" key="11">
    <source>
        <dbReference type="SAM" id="MobiDB-lite"/>
    </source>
</evidence>
<dbReference type="InterPro" id="IPR058240">
    <property type="entry name" value="rSAM_sf"/>
</dbReference>
<evidence type="ECO:0000256" key="5">
    <source>
        <dbReference type="ARBA" id="ARBA00022691"/>
    </source>
</evidence>
<evidence type="ECO:0000256" key="6">
    <source>
        <dbReference type="ARBA" id="ARBA00022723"/>
    </source>
</evidence>
<protein>
    <submittedName>
        <fullName evidence="13">Lysine-2,3-aminomutase-like protein</fullName>
    </submittedName>
</protein>
<organism evidence="13 14">
    <name type="scientific">Paracoccus methylovorus</name>
    <dbReference type="NCBI Taxonomy" id="2812658"/>
    <lineage>
        <taxon>Bacteria</taxon>
        <taxon>Pseudomonadati</taxon>
        <taxon>Pseudomonadota</taxon>
        <taxon>Alphaproteobacteria</taxon>
        <taxon>Rhodobacterales</taxon>
        <taxon>Paracoccaceae</taxon>
        <taxon>Paracoccus</taxon>
    </lineage>
</organism>
<dbReference type="InterPro" id="IPR003739">
    <property type="entry name" value="Lys_aminomutase/Glu_NH3_mut"/>
</dbReference>
<dbReference type="EMBL" id="CP070371">
    <property type="protein sequence ID" value="QRZ16015.1"/>
    <property type="molecule type" value="Genomic_DNA"/>
</dbReference>
<keyword evidence="5" id="KW-0949">S-adenosyl-L-methionine</keyword>
<dbReference type="InterPro" id="IPR007197">
    <property type="entry name" value="rSAM"/>
</dbReference>
<dbReference type="InterPro" id="IPR025895">
    <property type="entry name" value="LAM_C_dom"/>
</dbReference>
<evidence type="ECO:0000256" key="8">
    <source>
        <dbReference type="ARBA" id="ARBA00023004"/>
    </source>
</evidence>
<dbReference type="InterPro" id="IPR022447">
    <property type="entry name" value="Lys_aminomutase-rel"/>
</dbReference>
<keyword evidence="7" id="KW-0663">Pyridoxal phosphate</keyword>
<evidence type="ECO:0000256" key="2">
    <source>
        <dbReference type="ARBA" id="ARBA00001966"/>
    </source>
</evidence>
<name>A0ABX7JP18_9RHOB</name>
<dbReference type="NCBIfam" id="TIGR03822">
    <property type="entry name" value="AblA_like_2"/>
    <property type="match status" value="1"/>
</dbReference>
<comment type="similarity">
    <text evidence="3">Belongs to the radical SAM superfamily. KamA family.</text>
</comment>
<evidence type="ECO:0000259" key="12">
    <source>
        <dbReference type="PROSITE" id="PS51918"/>
    </source>
</evidence>
<proteinExistence type="inferred from homology"/>
<keyword evidence="10" id="KW-0413">Isomerase</keyword>
<keyword evidence="9" id="KW-0411">Iron-sulfur</keyword>
<keyword evidence="14" id="KW-1185">Reference proteome</keyword>
<dbReference type="PANTHER" id="PTHR30538">
    <property type="entry name" value="LYSINE 2,3-AMINOMUTASE-RELATED"/>
    <property type="match status" value="1"/>
</dbReference>